<feature type="region of interest" description="Disordered" evidence="1">
    <location>
        <begin position="1"/>
        <end position="125"/>
    </location>
</feature>
<proteinExistence type="predicted"/>
<evidence type="ECO:0000256" key="1">
    <source>
        <dbReference type="SAM" id="MobiDB-lite"/>
    </source>
</evidence>
<evidence type="ECO:0000313" key="3">
    <source>
        <dbReference type="Proteomes" id="UP001283361"/>
    </source>
</evidence>
<feature type="compositionally biased region" description="Acidic residues" evidence="1">
    <location>
        <begin position="106"/>
        <end position="118"/>
    </location>
</feature>
<accession>A0AAE0YXG9</accession>
<reference evidence="2" key="1">
    <citation type="journal article" date="2023" name="G3 (Bethesda)">
        <title>A reference genome for the long-term kleptoplast-retaining sea slug Elysia crispata morphotype clarki.</title>
        <authorList>
            <person name="Eastman K.E."/>
            <person name="Pendleton A.L."/>
            <person name="Shaikh M.A."/>
            <person name="Suttiyut T."/>
            <person name="Ogas R."/>
            <person name="Tomko P."/>
            <person name="Gavelis G."/>
            <person name="Widhalm J.R."/>
            <person name="Wisecaver J.H."/>
        </authorList>
    </citation>
    <scope>NUCLEOTIDE SEQUENCE</scope>
    <source>
        <strain evidence="2">ECLA1</strain>
    </source>
</reference>
<protein>
    <submittedName>
        <fullName evidence="2">Uncharacterized protein</fullName>
    </submittedName>
</protein>
<dbReference type="AlphaFoldDB" id="A0AAE0YXG9"/>
<evidence type="ECO:0000313" key="2">
    <source>
        <dbReference type="EMBL" id="KAK3759068.1"/>
    </source>
</evidence>
<comment type="caution">
    <text evidence="2">The sequence shown here is derived from an EMBL/GenBank/DDBJ whole genome shotgun (WGS) entry which is preliminary data.</text>
</comment>
<sequence>MDESGDEQEEYPSENDEKHENNTGLFDDVPEPHLQDQTWQNEAARSGSIAITSVLAKLDQDPNRDYDFTTESNHPSTPSSSSSSTQEDRDLSIMGTADSDNGDNPYDAETDVDLDLDPDEARKKN</sequence>
<dbReference type="EMBL" id="JAWDGP010005174">
    <property type="protein sequence ID" value="KAK3759068.1"/>
    <property type="molecule type" value="Genomic_DNA"/>
</dbReference>
<keyword evidence="3" id="KW-1185">Reference proteome</keyword>
<feature type="compositionally biased region" description="Acidic residues" evidence="1">
    <location>
        <begin position="1"/>
        <end position="14"/>
    </location>
</feature>
<feature type="compositionally biased region" description="Basic and acidic residues" evidence="1">
    <location>
        <begin position="58"/>
        <end position="67"/>
    </location>
</feature>
<organism evidence="2 3">
    <name type="scientific">Elysia crispata</name>
    <name type="common">lettuce slug</name>
    <dbReference type="NCBI Taxonomy" id="231223"/>
    <lineage>
        <taxon>Eukaryota</taxon>
        <taxon>Metazoa</taxon>
        <taxon>Spiralia</taxon>
        <taxon>Lophotrochozoa</taxon>
        <taxon>Mollusca</taxon>
        <taxon>Gastropoda</taxon>
        <taxon>Heterobranchia</taxon>
        <taxon>Euthyneura</taxon>
        <taxon>Panpulmonata</taxon>
        <taxon>Sacoglossa</taxon>
        <taxon>Placobranchoidea</taxon>
        <taxon>Plakobranchidae</taxon>
        <taxon>Elysia</taxon>
    </lineage>
</organism>
<feature type="compositionally biased region" description="Low complexity" evidence="1">
    <location>
        <begin position="75"/>
        <end position="85"/>
    </location>
</feature>
<dbReference type="Proteomes" id="UP001283361">
    <property type="component" value="Unassembled WGS sequence"/>
</dbReference>
<name>A0AAE0YXG9_9GAST</name>
<gene>
    <name evidence="2" type="ORF">RRG08_022057</name>
</gene>